<dbReference type="GO" id="GO:0006629">
    <property type="term" value="P:lipid metabolic process"/>
    <property type="evidence" value="ECO:0007669"/>
    <property type="project" value="InterPro"/>
</dbReference>
<name>A0A5J4VF85_9EUKA</name>
<dbReference type="InterPro" id="IPR029058">
    <property type="entry name" value="AB_hydrolase_fold"/>
</dbReference>
<organism evidence="1 2">
    <name type="scientific">Streblomastix strix</name>
    <dbReference type="NCBI Taxonomy" id="222440"/>
    <lineage>
        <taxon>Eukaryota</taxon>
        <taxon>Metamonada</taxon>
        <taxon>Preaxostyla</taxon>
        <taxon>Oxymonadida</taxon>
        <taxon>Streblomastigidae</taxon>
        <taxon>Streblomastix</taxon>
    </lineage>
</organism>
<dbReference type="Proteomes" id="UP000324800">
    <property type="component" value="Unassembled WGS sequence"/>
</dbReference>
<dbReference type="InterPro" id="IPR003386">
    <property type="entry name" value="LACT/PDAT_acylTrfase"/>
</dbReference>
<proteinExistence type="predicted"/>
<gene>
    <name evidence="1" type="ORF">EZS28_023245</name>
</gene>
<comment type="caution">
    <text evidence="1">The sequence shown here is derived from an EMBL/GenBank/DDBJ whole genome shotgun (WGS) entry which is preliminary data.</text>
</comment>
<dbReference type="SUPFAM" id="SSF53474">
    <property type="entry name" value="alpha/beta-Hydrolases"/>
    <property type="match status" value="1"/>
</dbReference>
<reference evidence="1 2" key="1">
    <citation type="submission" date="2019-03" db="EMBL/GenBank/DDBJ databases">
        <title>Single cell metagenomics reveals metabolic interactions within the superorganism composed of flagellate Streblomastix strix and complex community of Bacteroidetes bacteria on its surface.</title>
        <authorList>
            <person name="Treitli S.C."/>
            <person name="Kolisko M."/>
            <person name="Husnik F."/>
            <person name="Keeling P."/>
            <person name="Hampl V."/>
        </authorList>
    </citation>
    <scope>NUCLEOTIDE SEQUENCE [LARGE SCALE GENOMIC DNA]</scope>
    <source>
        <strain evidence="1">ST1C</strain>
    </source>
</reference>
<dbReference type="Pfam" id="PF02450">
    <property type="entry name" value="LCAT"/>
    <property type="match status" value="1"/>
</dbReference>
<evidence type="ECO:0000313" key="1">
    <source>
        <dbReference type="EMBL" id="KAA6381227.1"/>
    </source>
</evidence>
<protein>
    <submittedName>
        <fullName evidence="1">Putative Phospholipase A2</fullName>
    </submittedName>
</protein>
<dbReference type="PANTHER" id="PTHR11440">
    <property type="entry name" value="LECITHIN-CHOLESTEROL ACYLTRANSFERASE-RELATED"/>
    <property type="match status" value="1"/>
</dbReference>
<dbReference type="GO" id="GO:0008374">
    <property type="term" value="F:O-acyltransferase activity"/>
    <property type="evidence" value="ECO:0007669"/>
    <property type="project" value="InterPro"/>
</dbReference>
<dbReference type="AlphaFoldDB" id="A0A5J4VF85"/>
<accession>A0A5J4VF85</accession>
<sequence length="307" mass="35235">MAQNPVLLVPGCGGNILYGRDCITGKTMQVFPRLFGGDKLSRRFMLVDLDQDAKTVQLVRNTEVFAPQDDFGLFACATLLPKLSFMHDRVSYYADIQKLLKKNGYINGKNLFGLAFDWRKSVTELIYPFLDRVEEVFQSAGRERITIITHSAGSLIARTAFALNPDYFSDRIKNWICIASAFQGTSRLLDCWLRGYALGISEFFIQRRTFRALQLKCQMAHWLIENLSFRFSPKLAIAKKSKENEVNINKVQTTDTDLYNWYSIHVPWEGGECFDFDSCKDQDAEKIMNQVRIEGGESEESDKLFDY</sequence>
<evidence type="ECO:0000313" key="2">
    <source>
        <dbReference type="Proteomes" id="UP000324800"/>
    </source>
</evidence>
<dbReference type="OrthoDB" id="190846at2759"/>
<dbReference type="Gene3D" id="3.40.50.1820">
    <property type="entry name" value="alpha/beta hydrolase"/>
    <property type="match status" value="1"/>
</dbReference>
<dbReference type="EMBL" id="SNRW01007443">
    <property type="protein sequence ID" value="KAA6381227.1"/>
    <property type="molecule type" value="Genomic_DNA"/>
</dbReference>